<sequence length="143" mass="16005">MRLQDDDIDLVRGSFWHVSRMGPETAAIFHDRLFEIAPQTRVMFPTDLTEQGTKLMSMLGSIVARLHDHEVLFPMVADLARRHVAYGAQPAHYEAVGAALMAALSRTLGERFTPDVESAWRNAYDALARTMIEAAWPPEQPAS</sequence>
<dbReference type="SUPFAM" id="SSF46458">
    <property type="entry name" value="Globin-like"/>
    <property type="match status" value="1"/>
</dbReference>
<dbReference type="PANTHER" id="PTHR43396">
    <property type="entry name" value="FLAVOHEMOPROTEIN"/>
    <property type="match status" value="1"/>
</dbReference>
<dbReference type="EMBL" id="AP025637">
    <property type="protein sequence ID" value="BDG71086.1"/>
    <property type="molecule type" value="Genomic_DNA"/>
</dbReference>
<name>A0ABN6NXD3_9PROT</name>
<keyword evidence="1 5" id="KW-0349">Heme</keyword>
<comment type="similarity">
    <text evidence="5">Belongs to the globin family.</text>
</comment>
<evidence type="ECO:0000259" key="6">
    <source>
        <dbReference type="PROSITE" id="PS01033"/>
    </source>
</evidence>
<evidence type="ECO:0000256" key="3">
    <source>
        <dbReference type="ARBA" id="ARBA00022723"/>
    </source>
</evidence>
<dbReference type="InterPro" id="IPR000971">
    <property type="entry name" value="Globin"/>
</dbReference>
<dbReference type="Proteomes" id="UP000831327">
    <property type="component" value="Chromosome"/>
</dbReference>
<evidence type="ECO:0000256" key="1">
    <source>
        <dbReference type="ARBA" id="ARBA00022617"/>
    </source>
</evidence>
<dbReference type="RefSeq" id="WP_244458378.1">
    <property type="nucleotide sequence ID" value="NZ_AP025637.1"/>
</dbReference>
<evidence type="ECO:0000313" key="7">
    <source>
        <dbReference type="EMBL" id="BDG71086.1"/>
    </source>
</evidence>
<keyword evidence="3" id="KW-0479">Metal-binding</keyword>
<proteinExistence type="inferred from homology"/>
<evidence type="ECO:0000256" key="5">
    <source>
        <dbReference type="RuleBase" id="RU000356"/>
    </source>
</evidence>
<evidence type="ECO:0000256" key="2">
    <source>
        <dbReference type="ARBA" id="ARBA00022621"/>
    </source>
</evidence>
<evidence type="ECO:0000256" key="4">
    <source>
        <dbReference type="ARBA" id="ARBA00023004"/>
    </source>
</evidence>
<gene>
    <name evidence="7" type="ORF">Rmf_10150</name>
</gene>
<keyword evidence="4" id="KW-0408">Iron</keyword>
<dbReference type="InterPro" id="IPR009050">
    <property type="entry name" value="Globin-like_sf"/>
</dbReference>
<accession>A0ABN6NXD3</accession>
<dbReference type="PANTHER" id="PTHR43396:SF3">
    <property type="entry name" value="FLAVOHEMOPROTEIN"/>
    <property type="match status" value="1"/>
</dbReference>
<evidence type="ECO:0000313" key="8">
    <source>
        <dbReference type="Proteomes" id="UP000831327"/>
    </source>
</evidence>
<keyword evidence="8" id="KW-1185">Reference proteome</keyword>
<organism evidence="7 8">
    <name type="scientific">Roseomonas fluvialis</name>
    <dbReference type="NCBI Taxonomy" id="1750527"/>
    <lineage>
        <taxon>Bacteria</taxon>
        <taxon>Pseudomonadati</taxon>
        <taxon>Pseudomonadota</taxon>
        <taxon>Alphaproteobacteria</taxon>
        <taxon>Acetobacterales</taxon>
        <taxon>Roseomonadaceae</taxon>
        <taxon>Roseomonas</taxon>
    </lineage>
</organism>
<dbReference type="PROSITE" id="PS01033">
    <property type="entry name" value="GLOBIN"/>
    <property type="match status" value="1"/>
</dbReference>
<keyword evidence="5" id="KW-0813">Transport</keyword>
<keyword evidence="2 5" id="KW-0561">Oxygen transport</keyword>
<dbReference type="Gene3D" id="1.10.490.10">
    <property type="entry name" value="Globins"/>
    <property type="match status" value="1"/>
</dbReference>
<protein>
    <submittedName>
        <fullName evidence="7">Hemoglobin</fullName>
    </submittedName>
</protein>
<feature type="domain" description="Globin" evidence="6">
    <location>
        <begin position="2"/>
        <end position="136"/>
    </location>
</feature>
<dbReference type="InterPro" id="IPR012292">
    <property type="entry name" value="Globin/Proto"/>
</dbReference>
<reference evidence="7 8" key="1">
    <citation type="journal article" date="2016" name="Microbes Environ.">
        <title>Phylogenetically diverse aerobic anoxygenic phototrophic bacteria isolated from epilithic biofilms in Tama river, Japan.</title>
        <authorList>
            <person name="Hirose S."/>
            <person name="Matsuura K."/>
            <person name="Haruta S."/>
        </authorList>
    </citation>
    <scope>NUCLEOTIDE SEQUENCE [LARGE SCALE GENOMIC DNA]</scope>
    <source>
        <strain evidence="7 8">S08</strain>
    </source>
</reference>
<dbReference type="Pfam" id="PF00042">
    <property type="entry name" value="Globin"/>
    <property type="match status" value="1"/>
</dbReference>